<keyword evidence="2" id="KW-0812">Transmembrane</keyword>
<evidence type="ECO:0000313" key="3">
    <source>
        <dbReference type="EMBL" id="CAF9941841.1"/>
    </source>
</evidence>
<proteinExistence type="predicted"/>
<dbReference type="OrthoDB" id="5391870at2759"/>
<keyword evidence="2" id="KW-0472">Membrane</keyword>
<evidence type="ECO:0000256" key="2">
    <source>
        <dbReference type="SAM" id="Phobius"/>
    </source>
</evidence>
<keyword evidence="2" id="KW-1133">Transmembrane helix</keyword>
<name>A0A8H3J6R8_9LECA</name>
<organism evidence="3 4">
    <name type="scientific">Imshaugia aleurites</name>
    <dbReference type="NCBI Taxonomy" id="172621"/>
    <lineage>
        <taxon>Eukaryota</taxon>
        <taxon>Fungi</taxon>
        <taxon>Dikarya</taxon>
        <taxon>Ascomycota</taxon>
        <taxon>Pezizomycotina</taxon>
        <taxon>Lecanoromycetes</taxon>
        <taxon>OSLEUM clade</taxon>
        <taxon>Lecanoromycetidae</taxon>
        <taxon>Lecanorales</taxon>
        <taxon>Lecanorineae</taxon>
        <taxon>Parmeliaceae</taxon>
        <taxon>Imshaugia</taxon>
    </lineage>
</organism>
<feature type="region of interest" description="Disordered" evidence="1">
    <location>
        <begin position="307"/>
        <end position="340"/>
    </location>
</feature>
<evidence type="ECO:0000256" key="1">
    <source>
        <dbReference type="SAM" id="MobiDB-lite"/>
    </source>
</evidence>
<feature type="transmembrane region" description="Helical" evidence="2">
    <location>
        <begin position="99"/>
        <end position="120"/>
    </location>
</feature>
<dbReference type="Proteomes" id="UP000664534">
    <property type="component" value="Unassembled WGS sequence"/>
</dbReference>
<evidence type="ECO:0000313" key="4">
    <source>
        <dbReference type="Proteomes" id="UP000664534"/>
    </source>
</evidence>
<gene>
    <name evidence="3" type="ORF">IMSHALPRED_002930</name>
</gene>
<reference evidence="3" key="1">
    <citation type="submission" date="2021-03" db="EMBL/GenBank/DDBJ databases">
        <authorList>
            <person name="Tagirdzhanova G."/>
        </authorList>
    </citation>
    <scope>NUCLEOTIDE SEQUENCE</scope>
</reference>
<keyword evidence="4" id="KW-1185">Reference proteome</keyword>
<accession>A0A8H3J6R8</accession>
<dbReference type="AlphaFoldDB" id="A0A8H3J6R8"/>
<dbReference type="EMBL" id="CAJPDT010000159">
    <property type="protein sequence ID" value="CAF9941841.1"/>
    <property type="molecule type" value="Genomic_DNA"/>
</dbReference>
<protein>
    <submittedName>
        <fullName evidence="3">Uncharacterized protein</fullName>
    </submittedName>
</protein>
<comment type="caution">
    <text evidence="3">The sequence shown here is derived from an EMBL/GenBank/DDBJ whole genome shotgun (WGS) entry which is preliminary data.</text>
</comment>
<sequence>MIIFENRTYKVTVVSALNEALGTCGQLNSTGIILGNNCKKLLWNNSADVILPPYTHLKRTWNATLQAGSRLLTERLTERSTLPDHRLGDDAVNLGSSSFSSVAIVLASTVLVGGMSLIVFRRHWRTEEVFTSPVRSDWQFTRHHQDGPETVSGEGYHIIRRNPEDDHPLGQLRQHIRSSQPDAVKNPTGEAVWQSHNASEDTLVGPWKDTKWGASKVSLTSESSDEKHENLIELETEGPNKTFFDPETGEFIHLTPWKSTGDEEIRGLNPDRKGSIKRAFAQMTLGATGWAGGKNIDDQLAEELQANSKSGEKELSLQEPGDCVTGIKINKDPSGKPTMV</sequence>